<comment type="caution">
    <text evidence="4">The sequence shown here is derived from an EMBL/GenBank/DDBJ whole genome shotgun (WGS) entry which is preliminary data.</text>
</comment>
<keyword evidence="4" id="KW-0282">Flagellum</keyword>
<dbReference type="AlphaFoldDB" id="A0A3S0R218"/>
<keyword evidence="4" id="KW-0969">Cilium</keyword>
<keyword evidence="5" id="KW-1185">Reference proteome</keyword>
<gene>
    <name evidence="4" type="ORF">EKH80_16975</name>
</gene>
<reference evidence="4 5" key="1">
    <citation type="submission" date="2018-12" db="EMBL/GenBank/DDBJ databases">
        <title>Dyella dinghuensis sp. nov. DHOA06 and Dyella choica sp. nov. 4M-K27, isolated from forest soil.</title>
        <authorList>
            <person name="Qiu L.-H."/>
            <person name="Gao Z.-H."/>
        </authorList>
    </citation>
    <scope>NUCLEOTIDE SEQUENCE [LARGE SCALE GENOMIC DNA]</scope>
    <source>
        <strain evidence="4 5">4M-K27</strain>
    </source>
</reference>
<evidence type="ECO:0000256" key="1">
    <source>
        <dbReference type="ARBA" id="ARBA00009677"/>
    </source>
</evidence>
<dbReference type="RefSeq" id="WP_126685974.1">
    <property type="nucleotide sequence ID" value="NZ_RYYV01000014.1"/>
</dbReference>
<organism evidence="4 5">
    <name type="scientific">Dyella choica</name>
    <dbReference type="NCBI Taxonomy" id="1927959"/>
    <lineage>
        <taxon>Bacteria</taxon>
        <taxon>Pseudomonadati</taxon>
        <taxon>Pseudomonadota</taxon>
        <taxon>Gammaproteobacteria</taxon>
        <taxon>Lysobacterales</taxon>
        <taxon>Rhodanobacteraceae</taxon>
        <taxon>Dyella</taxon>
    </lineage>
</organism>
<dbReference type="EMBL" id="RYYV01000014">
    <property type="protein sequence ID" value="RUL72727.1"/>
    <property type="molecule type" value="Genomic_DNA"/>
</dbReference>
<accession>A0A3S0R218</accession>
<evidence type="ECO:0000313" key="5">
    <source>
        <dbReference type="Proteomes" id="UP000274358"/>
    </source>
</evidence>
<protein>
    <submittedName>
        <fullName evidence="4">Flagellar biosynthesis protein FlgC</fullName>
    </submittedName>
</protein>
<dbReference type="OrthoDB" id="9794148at2"/>
<dbReference type="Pfam" id="PF06429">
    <property type="entry name" value="Flg_bbr_C"/>
    <property type="match status" value="1"/>
</dbReference>
<feature type="domain" description="Flagellar basal-body/hook protein C-terminal" evidence="3">
    <location>
        <begin position="92"/>
        <end position="134"/>
    </location>
</feature>
<sequence>MVVDQIFSATRFGLEYERLRIEAASHNVAMANTPNQPGHPARLMRVSAPYAASFNAMLGDTGHSVPSQPVMLATEASTREEHDPNDPAADKNGMVSYPRVDMVSQMSALMDASRAYEANVRAFNTLRSMALHALDLGGSA</sequence>
<dbReference type="Proteomes" id="UP000274358">
    <property type="component" value="Unassembled WGS sequence"/>
</dbReference>
<feature type="region of interest" description="Disordered" evidence="2">
    <location>
        <begin position="75"/>
        <end position="94"/>
    </location>
</feature>
<dbReference type="InterPro" id="IPR010930">
    <property type="entry name" value="Flg_bb/hook_C_dom"/>
</dbReference>
<feature type="compositionally biased region" description="Basic and acidic residues" evidence="2">
    <location>
        <begin position="77"/>
        <end position="89"/>
    </location>
</feature>
<comment type="similarity">
    <text evidence="1">Belongs to the flagella basal body rod proteins family.</text>
</comment>
<evidence type="ECO:0000313" key="4">
    <source>
        <dbReference type="EMBL" id="RUL72727.1"/>
    </source>
</evidence>
<keyword evidence="4" id="KW-0966">Cell projection</keyword>
<evidence type="ECO:0000256" key="2">
    <source>
        <dbReference type="SAM" id="MobiDB-lite"/>
    </source>
</evidence>
<proteinExistence type="inferred from homology"/>
<evidence type="ECO:0000259" key="3">
    <source>
        <dbReference type="Pfam" id="PF06429"/>
    </source>
</evidence>
<name>A0A3S0R218_9GAMM</name>